<dbReference type="GO" id="GO:0005525">
    <property type="term" value="F:GTP binding"/>
    <property type="evidence" value="ECO:0007669"/>
    <property type="project" value="UniProtKB-UniRule"/>
</dbReference>
<evidence type="ECO:0000313" key="17">
    <source>
        <dbReference type="EMBL" id="RAU19858.1"/>
    </source>
</evidence>
<evidence type="ECO:0000256" key="15">
    <source>
        <dbReference type="PIRSR" id="PIRSR006135-1"/>
    </source>
</evidence>
<evidence type="ECO:0000313" key="18">
    <source>
        <dbReference type="Proteomes" id="UP000250744"/>
    </source>
</evidence>
<comment type="function">
    <text evidence="4 14">Catalyzes ATP-dependent phosphorylation of adenosylcobinamide and addition of GMP to adenosylcobinamide phosphate.</text>
</comment>
<name>A0A364NRY1_9GAMM</name>
<dbReference type="AlphaFoldDB" id="A0A364NRY1"/>
<protein>
    <recommendedName>
        <fullName evidence="14">Bifunctional adenosylcobalamin biosynthesis protein</fullName>
        <ecNumber evidence="14">2.7.1.156</ecNumber>
        <ecNumber evidence="14">2.7.7.62</ecNumber>
    </recommendedName>
</protein>
<dbReference type="InterPro" id="IPR003203">
    <property type="entry name" value="CobU/CobP"/>
</dbReference>
<evidence type="ECO:0000256" key="7">
    <source>
        <dbReference type="ARBA" id="ARBA00007490"/>
    </source>
</evidence>
<evidence type="ECO:0000256" key="6">
    <source>
        <dbReference type="ARBA" id="ARBA00005159"/>
    </source>
</evidence>
<keyword evidence="9 14" id="KW-0808">Transferase</keyword>
<sequence>MEWFIMMTFISGGVRSGKSRFAEQLAEQDAQARGGPLFYLATAATPQEPEMQARIRWHQQDRGTAWITLEEPVALNAILPRLQPNSTLLLDCLTLWSSQVMFASDLSLEEAIKQLSAFIQALADQHIHLIVVSNDINECLPPTECKLLNYVNFLQSLHQCLTAQADQAIQMLSGCAYYWKGG</sequence>
<evidence type="ECO:0000256" key="9">
    <source>
        <dbReference type="ARBA" id="ARBA00022679"/>
    </source>
</evidence>
<feature type="binding site" evidence="16">
    <location>
        <position position="91"/>
    </location>
    <ligand>
        <name>GTP</name>
        <dbReference type="ChEBI" id="CHEBI:37565"/>
    </ligand>
</feature>
<evidence type="ECO:0000256" key="10">
    <source>
        <dbReference type="ARBA" id="ARBA00022741"/>
    </source>
</evidence>
<evidence type="ECO:0000256" key="5">
    <source>
        <dbReference type="ARBA" id="ARBA00004692"/>
    </source>
</evidence>
<feature type="binding site" evidence="16">
    <location>
        <begin position="41"/>
        <end position="43"/>
    </location>
    <ligand>
        <name>GTP</name>
        <dbReference type="ChEBI" id="CHEBI:37565"/>
    </ligand>
</feature>
<feature type="binding site" evidence="16">
    <location>
        <begin position="12"/>
        <end position="19"/>
    </location>
    <ligand>
        <name>GTP</name>
        <dbReference type="ChEBI" id="CHEBI:37565"/>
    </ligand>
</feature>
<keyword evidence="17" id="KW-0548">Nucleotidyltransferase</keyword>
<comment type="pathway">
    <text evidence="6 14">Cofactor biosynthesis; adenosylcobalamin biosynthesis; adenosylcobalamin from cob(II)yrinate a,c-diamide: step 5/7.</text>
</comment>
<feature type="active site" description="GMP-histidine intermediate" evidence="15">
    <location>
        <position position="58"/>
    </location>
</feature>
<evidence type="ECO:0000256" key="3">
    <source>
        <dbReference type="ARBA" id="ARBA00001522"/>
    </source>
</evidence>
<keyword evidence="12 14" id="KW-0067">ATP-binding</keyword>
<dbReference type="GO" id="GO:0008820">
    <property type="term" value="F:cobinamide phosphate guanylyltransferase activity"/>
    <property type="evidence" value="ECO:0007669"/>
    <property type="project" value="UniProtKB-UniRule"/>
</dbReference>
<keyword evidence="10 14" id="KW-0547">Nucleotide-binding</keyword>
<dbReference type="SUPFAM" id="SSF52540">
    <property type="entry name" value="P-loop containing nucleoside triphosphate hydrolases"/>
    <property type="match status" value="1"/>
</dbReference>
<dbReference type="PANTHER" id="PTHR34848:SF1">
    <property type="entry name" value="BIFUNCTIONAL ADENOSYLCOBALAMIN BIOSYNTHESIS PROTEIN COBU"/>
    <property type="match status" value="1"/>
</dbReference>
<accession>A0A364NRY1</accession>
<dbReference type="UniPathway" id="UPA00148">
    <property type="reaction ID" value="UER00236"/>
</dbReference>
<comment type="similarity">
    <text evidence="7 14">Belongs to the CobU/CobP family.</text>
</comment>
<evidence type="ECO:0000256" key="4">
    <source>
        <dbReference type="ARBA" id="ARBA00003889"/>
    </source>
</evidence>
<evidence type="ECO:0000256" key="1">
    <source>
        <dbReference type="ARBA" id="ARBA00000312"/>
    </source>
</evidence>
<dbReference type="GO" id="GO:0009236">
    <property type="term" value="P:cobalamin biosynthetic process"/>
    <property type="evidence" value="ECO:0007669"/>
    <property type="project" value="UniProtKB-UniRule"/>
</dbReference>
<dbReference type="InterPro" id="IPR027417">
    <property type="entry name" value="P-loop_NTPase"/>
</dbReference>
<organism evidence="17 18">
    <name type="scientific">Nitrincola tibetensis</name>
    <dbReference type="NCBI Taxonomy" id="2219697"/>
    <lineage>
        <taxon>Bacteria</taxon>
        <taxon>Pseudomonadati</taxon>
        <taxon>Pseudomonadota</taxon>
        <taxon>Gammaproteobacteria</taxon>
        <taxon>Oceanospirillales</taxon>
        <taxon>Oceanospirillaceae</taxon>
        <taxon>Nitrincola</taxon>
    </lineage>
</organism>
<evidence type="ECO:0000256" key="16">
    <source>
        <dbReference type="PIRSR" id="PIRSR006135-2"/>
    </source>
</evidence>
<comment type="catalytic activity">
    <reaction evidence="1 14">
        <text>adenosylcob(III)inamide + ATP = adenosylcob(III)inamide phosphate + ADP + H(+)</text>
        <dbReference type="Rhea" id="RHEA:15769"/>
        <dbReference type="ChEBI" id="CHEBI:2480"/>
        <dbReference type="ChEBI" id="CHEBI:15378"/>
        <dbReference type="ChEBI" id="CHEBI:30616"/>
        <dbReference type="ChEBI" id="CHEBI:58502"/>
        <dbReference type="ChEBI" id="CHEBI:456216"/>
        <dbReference type="EC" id="2.7.1.156"/>
    </reaction>
</comment>
<dbReference type="GO" id="GO:0005524">
    <property type="term" value="F:ATP binding"/>
    <property type="evidence" value="ECO:0007669"/>
    <property type="project" value="UniProtKB-UniRule"/>
</dbReference>
<evidence type="ECO:0000256" key="12">
    <source>
        <dbReference type="ARBA" id="ARBA00022840"/>
    </source>
</evidence>
<evidence type="ECO:0000256" key="8">
    <source>
        <dbReference type="ARBA" id="ARBA00022573"/>
    </source>
</evidence>
<proteinExistence type="inferred from homology"/>
<comment type="catalytic activity">
    <reaction evidence="3">
        <text>adenosylcob(III)inamide + GTP = adenosylcob(III)inamide phosphate + GDP + H(+)</text>
        <dbReference type="Rhea" id="RHEA:15765"/>
        <dbReference type="ChEBI" id="CHEBI:2480"/>
        <dbReference type="ChEBI" id="CHEBI:15378"/>
        <dbReference type="ChEBI" id="CHEBI:37565"/>
        <dbReference type="ChEBI" id="CHEBI:58189"/>
        <dbReference type="ChEBI" id="CHEBI:58502"/>
        <dbReference type="EC" id="2.7.1.156"/>
    </reaction>
</comment>
<keyword evidence="11 14" id="KW-0418">Kinase</keyword>
<dbReference type="EC" id="2.7.7.62" evidence="14"/>
<dbReference type="EC" id="2.7.1.156" evidence="14"/>
<evidence type="ECO:0000256" key="2">
    <source>
        <dbReference type="ARBA" id="ARBA00000711"/>
    </source>
</evidence>
<feature type="binding site" evidence="16">
    <location>
        <position position="70"/>
    </location>
    <ligand>
        <name>GTP</name>
        <dbReference type="ChEBI" id="CHEBI:37565"/>
    </ligand>
</feature>
<reference evidence="17 18" key="1">
    <citation type="submission" date="2018-06" db="EMBL/GenBank/DDBJ databases">
        <title>Nitrincola tibetense sp. nov., isolated from Lake XuguoCo on Tibetan Plateau.</title>
        <authorList>
            <person name="Xing P."/>
        </authorList>
    </citation>
    <scope>NUCLEOTIDE SEQUENCE [LARGE SCALE GENOMIC DNA]</scope>
    <source>
        <strain evidence="18">xg18</strain>
    </source>
</reference>
<dbReference type="GO" id="GO:0043752">
    <property type="term" value="F:adenosylcobinamide kinase activity"/>
    <property type="evidence" value="ECO:0007669"/>
    <property type="project" value="UniProtKB-EC"/>
</dbReference>
<gene>
    <name evidence="17" type="ORF">DN062_01945</name>
</gene>
<evidence type="ECO:0000256" key="14">
    <source>
        <dbReference type="PIRNR" id="PIRNR006135"/>
    </source>
</evidence>
<keyword evidence="13 14" id="KW-0342">GTP-binding</keyword>
<keyword evidence="18" id="KW-1185">Reference proteome</keyword>
<keyword evidence="8 14" id="KW-0169">Cobalamin biosynthesis</keyword>
<evidence type="ECO:0000256" key="11">
    <source>
        <dbReference type="ARBA" id="ARBA00022777"/>
    </source>
</evidence>
<comment type="pathway">
    <text evidence="5 14">Cofactor biosynthesis; adenosylcobalamin biosynthesis; adenosylcobalamin from cob(II)yrinate a,c-diamide: step 6/7.</text>
</comment>
<dbReference type="PANTHER" id="PTHR34848">
    <property type="match status" value="1"/>
</dbReference>
<dbReference type="PIRSF" id="PIRSF006135">
    <property type="entry name" value="CobU"/>
    <property type="match status" value="1"/>
</dbReference>
<comment type="caution">
    <text evidence="17">The sequence shown here is derived from an EMBL/GenBank/DDBJ whole genome shotgun (WGS) entry which is preliminary data.</text>
</comment>
<dbReference type="CDD" id="cd00544">
    <property type="entry name" value="CobU"/>
    <property type="match status" value="1"/>
</dbReference>
<dbReference type="Pfam" id="PF02283">
    <property type="entry name" value="CobU"/>
    <property type="match status" value="1"/>
</dbReference>
<evidence type="ECO:0000256" key="13">
    <source>
        <dbReference type="ARBA" id="ARBA00023134"/>
    </source>
</evidence>
<dbReference type="EMBL" id="QKRX01000001">
    <property type="protein sequence ID" value="RAU19858.1"/>
    <property type="molecule type" value="Genomic_DNA"/>
</dbReference>
<comment type="catalytic activity">
    <reaction evidence="2 14">
        <text>adenosylcob(III)inamide phosphate + GTP + H(+) = adenosylcob(III)inamide-GDP + diphosphate</text>
        <dbReference type="Rhea" id="RHEA:22712"/>
        <dbReference type="ChEBI" id="CHEBI:15378"/>
        <dbReference type="ChEBI" id="CHEBI:33019"/>
        <dbReference type="ChEBI" id="CHEBI:37565"/>
        <dbReference type="ChEBI" id="CHEBI:58502"/>
        <dbReference type="ChEBI" id="CHEBI:60487"/>
        <dbReference type="EC" id="2.7.7.62"/>
    </reaction>
</comment>
<dbReference type="OrthoDB" id="9788370at2"/>
<dbReference type="Proteomes" id="UP000250744">
    <property type="component" value="Unassembled WGS sequence"/>
</dbReference>
<dbReference type="Gene3D" id="3.40.50.300">
    <property type="entry name" value="P-loop containing nucleotide triphosphate hydrolases"/>
    <property type="match status" value="1"/>
</dbReference>